<feature type="chain" id="PRO_5039487756" evidence="1">
    <location>
        <begin position="19"/>
        <end position="324"/>
    </location>
</feature>
<gene>
    <name evidence="2" type="ORF">SG0102_13940</name>
</gene>
<sequence length="324" mass="34541">MKAIKGLLAASLAASVLVGCSSNTSSKVKKVGIIQMMDHTSLNTIKKAYDKEMKALGYNSKNVEYVFKNGQGNTNTLASIANQFQGENLDCVVAIATPAAQAVAKLANKTPIIFSAVSDPVGAKLTSSLDKPDKNMTGTSDQVQVDQIIDQALAVQPKMKKIGLLYNKGEANSVTNITNVKKYLKKKGIATQEATVTKVSEVQSAMNVLASKCDAVFTPNDNTVASAMSIASKAANQAKVPYYVGADSMVKDGGFLTVGIDYNDLGKETAKMCDQVLKGKKPANMPVKIFKTNLNIYVNQKTLKTLGLKLPASITSNKKYIKVD</sequence>
<evidence type="ECO:0000256" key="1">
    <source>
        <dbReference type="SAM" id="SignalP"/>
    </source>
</evidence>
<reference evidence="2 3" key="1">
    <citation type="submission" date="2018-11" db="EMBL/GenBank/DDBJ databases">
        <title>Novel Erysipelotrichaceae bacterium isolated from small intestine of a swine.</title>
        <authorList>
            <person name="Kim J.S."/>
            <person name="Choe H."/>
            <person name="Lee Y.R."/>
            <person name="Kim K.M."/>
            <person name="Park D.S."/>
        </authorList>
    </citation>
    <scope>NUCLEOTIDE SEQUENCE [LARGE SCALE GENOMIC DNA]</scope>
    <source>
        <strain evidence="2 3">SG0102</strain>
    </source>
</reference>
<accession>A0A3G9J616</accession>
<organism evidence="2 3">
    <name type="scientific">Intestinibaculum porci</name>
    <dbReference type="NCBI Taxonomy" id="2487118"/>
    <lineage>
        <taxon>Bacteria</taxon>
        <taxon>Bacillati</taxon>
        <taxon>Bacillota</taxon>
        <taxon>Erysipelotrichia</taxon>
        <taxon>Erysipelotrichales</taxon>
        <taxon>Erysipelotrichaceae</taxon>
        <taxon>Intestinibaculum</taxon>
    </lineage>
</organism>
<keyword evidence="3" id="KW-1185">Reference proteome</keyword>
<dbReference type="CDD" id="cd06325">
    <property type="entry name" value="PBP1_ABC_unchar_transporter"/>
    <property type="match status" value="1"/>
</dbReference>
<feature type="signal peptide" evidence="1">
    <location>
        <begin position="1"/>
        <end position="18"/>
    </location>
</feature>
<dbReference type="KEGG" id="ebm:SG0102_13940"/>
<dbReference type="Pfam" id="PF04392">
    <property type="entry name" value="ABC_sub_bind"/>
    <property type="match status" value="1"/>
</dbReference>
<proteinExistence type="predicted"/>
<keyword evidence="1" id="KW-0732">Signal</keyword>
<dbReference type="PANTHER" id="PTHR35271:SF1">
    <property type="entry name" value="ABC TRANSPORTER, SUBSTRATE-BINDING LIPOPROTEIN"/>
    <property type="match status" value="1"/>
</dbReference>
<dbReference type="EMBL" id="AP019309">
    <property type="protein sequence ID" value="BBH26460.1"/>
    <property type="molecule type" value="Genomic_DNA"/>
</dbReference>
<dbReference type="InterPro" id="IPR007487">
    <property type="entry name" value="ABC_transpt-TYRBP-like"/>
</dbReference>
<dbReference type="SUPFAM" id="SSF53822">
    <property type="entry name" value="Periplasmic binding protein-like I"/>
    <property type="match status" value="1"/>
</dbReference>
<dbReference type="InParanoid" id="A0A3G9J616"/>
<name>A0A3G9J616_9FIRM</name>
<dbReference type="PANTHER" id="PTHR35271">
    <property type="entry name" value="ABC TRANSPORTER, SUBSTRATE-BINDING LIPOPROTEIN-RELATED"/>
    <property type="match status" value="1"/>
</dbReference>
<evidence type="ECO:0000313" key="3">
    <source>
        <dbReference type="Proteomes" id="UP000268059"/>
    </source>
</evidence>
<protein>
    <submittedName>
        <fullName evidence="2">Peptide ABC transporter substrate-binding protein</fullName>
    </submittedName>
</protein>
<dbReference type="RefSeq" id="WP_423787048.1">
    <property type="nucleotide sequence ID" value="NZ_JAQYBN010000129.1"/>
</dbReference>
<dbReference type="Proteomes" id="UP000268059">
    <property type="component" value="Chromosome"/>
</dbReference>
<dbReference type="InterPro" id="IPR028082">
    <property type="entry name" value="Peripla_BP_I"/>
</dbReference>
<dbReference type="AlphaFoldDB" id="A0A3G9J616"/>
<dbReference type="Gene3D" id="3.40.50.2300">
    <property type="match status" value="2"/>
</dbReference>
<evidence type="ECO:0000313" key="2">
    <source>
        <dbReference type="EMBL" id="BBH26460.1"/>
    </source>
</evidence>
<dbReference type="PROSITE" id="PS51257">
    <property type="entry name" value="PROKAR_LIPOPROTEIN"/>
    <property type="match status" value="1"/>
</dbReference>